<dbReference type="OrthoDB" id="3262758at2759"/>
<gene>
    <name evidence="1" type="ORF">BD626DRAFT_279380</name>
</gene>
<reference evidence="1 2" key="1">
    <citation type="journal article" date="2019" name="New Phytol.">
        <title>Comparative genomics reveals unique wood-decay strategies and fruiting body development in the Schizophyllaceae.</title>
        <authorList>
            <person name="Almasi E."/>
            <person name="Sahu N."/>
            <person name="Krizsan K."/>
            <person name="Balint B."/>
            <person name="Kovacs G.M."/>
            <person name="Kiss B."/>
            <person name="Cseklye J."/>
            <person name="Drula E."/>
            <person name="Henrissat B."/>
            <person name="Nagy I."/>
            <person name="Chovatia M."/>
            <person name="Adam C."/>
            <person name="LaButti K."/>
            <person name="Lipzen A."/>
            <person name="Riley R."/>
            <person name="Grigoriev I.V."/>
            <person name="Nagy L.G."/>
        </authorList>
    </citation>
    <scope>NUCLEOTIDE SEQUENCE [LARGE SCALE GENOMIC DNA]</scope>
    <source>
        <strain evidence="1 2">NL-1724</strain>
    </source>
</reference>
<dbReference type="STRING" id="97359.A0A550BT93"/>
<evidence type="ECO:0000313" key="1">
    <source>
        <dbReference type="EMBL" id="TRM55765.1"/>
    </source>
</evidence>
<dbReference type="AlphaFoldDB" id="A0A550BT93"/>
<proteinExistence type="predicted"/>
<name>A0A550BT93_9AGAR</name>
<evidence type="ECO:0008006" key="3">
    <source>
        <dbReference type="Google" id="ProtNLM"/>
    </source>
</evidence>
<organism evidence="1 2">
    <name type="scientific">Schizophyllum amplum</name>
    <dbReference type="NCBI Taxonomy" id="97359"/>
    <lineage>
        <taxon>Eukaryota</taxon>
        <taxon>Fungi</taxon>
        <taxon>Dikarya</taxon>
        <taxon>Basidiomycota</taxon>
        <taxon>Agaricomycotina</taxon>
        <taxon>Agaricomycetes</taxon>
        <taxon>Agaricomycetidae</taxon>
        <taxon>Agaricales</taxon>
        <taxon>Schizophyllaceae</taxon>
        <taxon>Schizophyllum</taxon>
    </lineage>
</organism>
<accession>A0A550BT93</accession>
<evidence type="ECO:0000313" key="2">
    <source>
        <dbReference type="Proteomes" id="UP000320762"/>
    </source>
</evidence>
<dbReference type="Proteomes" id="UP000320762">
    <property type="component" value="Unassembled WGS sequence"/>
</dbReference>
<dbReference type="EMBL" id="VDMD01000096">
    <property type="protein sequence ID" value="TRM55765.1"/>
    <property type="molecule type" value="Genomic_DNA"/>
</dbReference>
<comment type="caution">
    <text evidence="1">The sequence shown here is derived from an EMBL/GenBank/DDBJ whole genome shotgun (WGS) entry which is preliminary data.</text>
</comment>
<keyword evidence="2" id="KW-1185">Reference proteome</keyword>
<protein>
    <recommendedName>
        <fullName evidence="3">Reverse transcriptase zinc-binding domain-containing protein</fullName>
    </recommendedName>
</protein>
<sequence>MRPYMGVIIAAHRKALTRLLVSDHILAVEQLRRADRYRLRVPREHRLCRLCGVAVEDEAHALLACEGSQELLALRTGWYASLPLRGRGMPHGVQLIMHMSQQREDDRLAQWARYVFRVFAVYETVPLYVPDTYRKRQ</sequence>